<dbReference type="InterPro" id="IPR011990">
    <property type="entry name" value="TPR-like_helical_dom_sf"/>
</dbReference>
<dbReference type="Pfam" id="PF13191">
    <property type="entry name" value="AAA_16"/>
    <property type="match status" value="1"/>
</dbReference>
<dbReference type="InterPro" id="IPR016032">
    <property type="entry name" value="Sig_transdc_resp-reg_C-effctor"/>
</dbReference>
<dbReference type="CDD" id="cd15831">
    <property type="entry name" value="BTAD"/>
    <property type="match status" value="1"/>
</dbReference>
<evidence type="ECO:0000256" key="5">
    <source>
        <dbReference type="PROSITE-ProRule" id="PRU00339"/>
    </source>
</evidence>
<evidence type="ECO:0000259" key="7">
    <source>
        <dbReference type="PROSITE" id="PS51755"/>
    </source>
</evidence>
<evidence type="ECO:0000256" key="3">
    <source>
        <dbReference type="ARBA" id="ARBA00023125"/>
    </source>
</evidence>
<dbReference type="PROSITE" id="PS50005">
    <property type="entry name" value="TPR"/>
    <property type="match status" value="1"/>
</dbReference>
<dbReference type="InterPro" id="IPR005158">
    <property type="entry name" value="BTAD"/>
</dbReference>
<organism evidence="8 9">
    <name type="scientific">Asanoa ferruginea</name>
    <dbReference type="NCBI Taxonomy" id="53367"/>
    <lineage>
        <taxon>Bacteria</taxon>
        <taxon>Bacillati</taxon>
        <taxon>Actinomycetota</taxon>
        <taxon>Actinomycetes</taxon>
        <taxon>Micromonosporales</taxon>
        <taxon>Micromonosporaceae</taxon>
        <taxon>Asanoa</taxon>
    </lineage>
</organism>
<evidence type="ECO:0000256" key="1">
    <source>
        <dbReference type="ARBA" id="ARBA00005820"/>
    </source>
</evidence>
<dbReference type="Proteomes" id="UP000256913">
    <property type="component" value="Unassembled WGS sequence"/>
</dbReference>
<dbReference type="OrthoDB" id="7628974at2"/>
<gene>
    <name evidence="8" type="ORF">DFJ67_3146</name>
</gene>
<proteinExistence type="inferred from homology"/>
<dbReference type="AlphaFoldDB" id="A0A3D9ZJX4"/>
<keyword evidence="3 6" id="KW-0238">DNA-binding</keyword>
<dbReference type="SUPFAM" id="SSF46894">
    <property type="entry name" value="C-terminal effector domain of the bipartite response regulators"/>
    <property type="match status" value="1"/>
</dbReference>
<reference evidence="8 9" key="1">
    <citation type="submission" date="2018-08" db="EMBL/GenBank/DDBJ databases">
        <title>Sequencing the genomes of 1000 actinobacteria strains.</title>
        <authorList>
            <person name="Klenk H.-P."/>
        </authorList>
    </citation>
    <scope>NUCLEOTIDE SEQUENCE [LARGE SCALE GENOMIC DNA]</scope>
    <source>
        <strain evidence="8 9">DSM 44099</strain>
    </source>
</reference>
<dbReference type="Pfam" id="PF03704">
    <property type="entry name" value="BTAD"/>
    <property type="match status" value="1"/>
</dbReference>
<dbReference type="GO" id="GO:0000160">
    <property type="term" value="P:phosphorelay signal transduction system"/>
    <property type="evidence" value="ECO:0007669"/>
    <property type="project" value="InterPro"/>
</dbReference>
<dbReference type="GO" id="GO:0003677">
    <property type="term" value="F:DNA binding"/>
    <property type="evidence" value="ECO:0007669"/>
    <property type="project" value="UniProtKB-UniRule"/>
</dbReference>
<dbReference type="PRINTS" id="PR00364">
    <property type="entry name" value="DISEASERSIST"/>
</dbReference>
<dbReference type="PROSITE" id="PS51755">
    <property type="entry name" value="OMPR_PHOB"/>
    <property type="match status" value="1"/>
</dbReference>
<evidence type="ECO:0000256" key="4">
    <source>
        <dbReference type="ARBA" id="ARBA00023163"/>
    </source>
</evidence>
<evidence type="ECO:0000256" key="6">
    <source>
        <dbReference type="PROSITE-ProRule" id="PRU01091"/>
    </source>
</evidence>
<dbReference type="SMART" id="SM01043">
    <property type="entry name" value="BTAD"/>
    <property type="match status" value="1"/>
</dbReference>
<accession>A0A3D9ZJX4</accession>
<comment type="caution">
    <text evidence="8">The sequence shown here is derived from an EMBL/GenBank/DDBJ whole genome shotgun (WGS) entry which is preliminary data.</text>
</comment>
<keyword evidence="4" id="KW-0804">Transcription</keyword>
<dbReference type="PANTHER" id="PTHR35807:SF1">
    <property type="entry name" value="TRANSCRIPTIONAL REGULATOR REDD"/>
    <property type="match status" value="1"/>
</dbReference>
<sequence>MAETGTGEFTTVTGDTRFLLLGPIEAHRGDQPLPLGRRRERCLLAVLLLAANRVVPAERLMDLLWDGDPPDSARASLHTHVSRLRVRLEPGVVIAAQHGGYVVRTDPAAIDAHRFAGLVRDARAVTDPERRATVLRRALALWRGPALADSGSDRLRERVVADLTELRLTALELAIDADLACGRHADVVVEASGLVAEHPLREGLWERFALALHRSDRRADALDVLDRARARLAHELGIDPGPGLARMRQAILTADPGLAPPPPRAGGLPRQLPMDIAEFTGREAEIESLVELAGRPSGAARIAVVEGMAGVGKTRLAVHVARLLVDQGRFDEVQLWADLHGLAGDQPRADPHEVLGRFLRELGVPDAPVDPQERAALYRSLLAGRRVLVLLDNAADEEQVRPLLPGGPHCLVLITTRRRLFRLEGGWPLPLDVFSPSEAAELITRVAGPGRVVAHTADVAQLAELCGHLPLAVTLAARRLQGRPTWTVADLVDRLATDDSRQTLQSAFDLSYQALGSEQRRFLRMLGLHPGPDFTADSLGALVARPRDEAEGILESLLDEHLVQQRVPGRYLLHDLVRGYAASRVARDESVPTRHAAIGQLLTHYLDLARQATLLIHPSESRRVARTSAGADGRGWPRTAAEAAAWGDANLPTLVATVRLAAGLPGPLPRLAVELVLALYRPLANRGHHDERLVLNALAAHTAGRIGDRRAEAQALEDLGVMCGQIGRLTEAVQHISAALAIWRELDDPIGITGCLTQLGNSYRQLGRFDDAVRHLRRSLAVSRAADYRAGAAGVLNNLGLALQGMGAHDRALRYQRRSVAAFQALDNHRGASIARANLGWACQRAGQPGEALGHHRAGLRVFREVGDRYNEAEQLWALGLAHHTLGEHGVARASWRDSVGQLVDLGHLADDEGEELLAAAVPATPDVIRLNS</sequence>
<comment type="similarity">
    <text evidence="1">Belongs to the AfsR/DnrI/RedD regulatory family.</text>
</comment>
<dbReference type="InterPro" id="IPR001867">
    <property type="entry name" value="OmpR/PhoB-type_DNA-bd"/>
</dbReference>
<feature type="DNA-binding region" description="OmpR/PhoB-type" evidence="6">
    <location>
        <begin position="8"/>
        <end position="105"/>
    </location>
</feature>
<dbReference type="SUPFAM" id="SSF48452">
    <property type="entry name" value="TPR-like"/>
    <property type="match status" value="2"/>
</dbReference>
<dbReference type="SMART" id="SM00028">
    <property type="entry name" value="TPR"/>
    <property type="match status" value="4"/>
</dbReference>
<dbReference type="InterPro" id="IPR041664">
    <property type="entry name" value="AAA_16"/>
</dbReference>
<protein>
    <submittedName>
        <fullName evidence="8">DNA-binding SARP family transcriptional activator</fullName>
    </submittedName>
</protein>
<feature type="repeat" description="TPR" evidence="5">
    <location>
        <begin position="753"/>
        <end position="786"/>
    </location>
</feature>
<evidence type="ECO:0000256" key="2">
    <source>
        <dbReference type="ARBA" id="ARBA00023015"/>
    </source>
</evidence>
<dbReference type="Pfam" id="PF00486">
    <property type="entry name" value="Trans_reg_C"/>
    <property type="match status" value="1"/>
</dbReference>
<dbReference type="InterPro" id="IPR027417">
    <property type="entry name" value="P-loop_NTPase"/>
</dbReference>
<feature type="domain" description="OmpR/PhoB-type" evidence="7">
    <location>
        <begin position="8"/>
        <end position="105"/>
    </location>
</feature>
<dbReference type="SMART" id="SM00862">
    <property type="entry name" value="Trans_reg_C"/>
    <property type="match status" value="1"/>
</dbReference>
<dbReference type="PANTHER" id="PTHR35807">
    <property type="entry name" value="TRANSCRIPTIONAL REGULATOR REDD-RELATED"/>
    <property type="match status" value="1"/>
</dbReference>
<keyword evidence="2" id="KW-0805">Transcription regulation</keyword>
<dbReference type="Gene3D" id="3.40.50.300">
    <property type="entry name" value="P-loop containing nucleotide triphosphate hydrolases"/>
    <property type="match status" value="1"/>
</dbReference>
<dbReference type="EMBL" id="QUMQ01000001">
    <property type="protein sequence ID" value="REF97149.1"/>
    <property type="molecule type" value="Genomic_DNA"/>
</dbReference>
<evidence type="ECO:0000313" key="8">
    <source>
        <dbReference type="EMBL" id="REF97149.1"/>
    </source>
</evidence>
<dbReference type="SUPFAM" id="SSF52540">
    <property type="entry name" value="P-loop containing nucleoside triphosphate hydrolases"/>
    <property type="match status" value="1"/>
</dbReference>
<evidence type="ECO:0000313" key="9">
    <source>
        <dbReference type="Proteomes" id="UP000256913"/>
    </source>
</evidence>
<dbReference type="InterPro" id="IPR036388">
    <property type="entry name" value="WH-like_DNA-bd_sf"/>
</dbReference>
<keyword evidence="9" id="KW-1185">Reference proteome</keyword>
<dbReference type="InterPro" id="IPR019734">
    <property type="entry name" value="TPR_rpt"/>
</dbReference>
<dbReference type="Gene3D" id="1.25.40.10">
    <property type="entry name" value="Tetratricopeptide repeat domain"/>
    <property type="match status" value="2"/>
</dbReference>
<dbReference type="Pfam" id="PF13424">
    <property type="entry name" value="TPR_12"/>
    <property type="match status" value="2"/>
</dbReference>
<name>A0A3D9ZJX4_9ACTN</name>
<keyword evidence="5" id="KW-0802">TPR repeat</keyword>
<dbReference type="GO" id="GO:0006355">
    <property type="term" value="P:regulation of DNA-templated transcription"/>
    <property type="evidence" value="ECO:0007669"/>
    <property type="project" value="InterPro"/>
</dbReference>
<dbReference type="GO" id="GO:0043531">
    <property type="term" value="F:ADP binding"/>
    <property type="evidence" value="ECO:0007669"/>
    <property type="project" value="InterPro"/>
</dbReference>
<dbReference type="Gene3D" id="1.10.10.10">
    <property type="entry name" value="Winged helix-like DNA-binding domain superfamily/Winged helix DNA-binding domain"/>
    <property type="match status" value="1"/>
</dbReference>
<dbReference type="InterPro" id="IPR051677">
    <property type="entry name" value="AfsR-DnrI-RedD_regulator"/>
</dbReference>